<feature type="domain" description="ABC transmembrane type-1" evidence="11">
    <location>
        <begin position="418"/>
        <end position="687"/>
    </location>
</feature>
<dbReference type="InterPro" id="IPR022515">
    <property type="entry name" value="NHPM_micro_ABC2"/>
</dbReference>
<evidence type="ECO:0000256" key="9">
    <source>
        <dbReference type="SAM" id="Phobius"/>
    </source>
</evidence>
<dbReference type="Pfam" id="PF00664">
    <property type="entry name" value="ABC_membrane"/>
    <property type="match status" value="1"/>
</dbReference>
<feature type="transmembrane region" description="Helical" evidence="9">
    <location>
        <begin position="530"/>
        <end position="550"/>
    </location>
</feature>
<dbReference type="PROSITE" id="PS50893">
    <property type="entry name" value="ABC_TRANSPORTER_2"/>
    <property type="match status" value="1"/>
</dbReference>
<dbReference type="PROSITE" id="PS00211">
    <property type="entry name" value="ABC_TRANSPORTER_1"/>
    <property type="match status" value="1"/>
</dbReference>
<dbReference type="Proteomes" id="UP000639516">
    <property type="component" value="Unassembled WGS sequence"/>
</dbReference>
<organism evidence="12 13">
    <name type="scientific">Bradyrhizobium campsiandrae</name>
    <dbReference type="NCBI Taxonomy" id="1729892"/>
    <lineage>
        <taxon>Bacteria</taxon>
        <taxon>Pseudomonadati</taxon>
        <taxon>Pseudomonadota</taxon>
        <taxon>Alphaproteobacteria</taxon>
        <taxon>Hyphomicrobiales</taxon>
        <taxon>Nitrobacteraceae</taxon>
        <taxon>Bradyrhizobium</taxon>
    </lineage>
</organism>
<comment type="subcellular location">
    <subcellularLocation>
        <location evidence="1">Cell membrane</location>
        <topology evidence="1">Multi-pass membrane protein</topology>
    </subcellularLocation>
</comment>
<proteinExistence type="inferred from homology"/>
<dbReference type="InterPro" id="IPR036640">
    <property type="entry name" value="ABC1_TM_sf"/>
</dbReference>
<feature type="transmembrane region" description="Helical" evidence="9">
    <location>
        <begin position="456"/>
        <end position="478"/>
    </location>
</feature>
<dbReference type="NCBIfam" id="TIGR03797">
    <property type="entry name" value="NHLM_micro_ABC2"/>
    <property type="match status" value="1"/>
</dbReference>
<dbReference type="SMART" id="SM00382">
    <property type="entry name" value="AAA"/>
    <property type="match status" value="1"/>
</dbReference>
<dbReference type="Gene3D" id="3.40.50.300">
    <property type="entry name" value="P-loop containing nucleotide triphosphate hydrolases"/>
    <property type="match status" value="1"/>
</dbReference>
<feature type="transmembrane region" description="Helical" evidence="9">
    <location>
        <begin position="418"/>
        <end position="444"/>
    </location>
</feature>
<evidence type="ECO:0000313" key="13">
    <source>
        <dbReference type="Proteomes" id="UP000639516"/>
    </source>
</evidence>
<comment type="function">
    <text evidence="8">Involved in beta-(1--&gt;2)glucan export. Transmembrane domains (TMD) form a pore in the inner membrane and the ATP-binding domain (NBD) is responsible for energy generation.</text>
</comment>
<feature type="transmembrane region" description="Helical" evidence="9">
    <location>
        <begin position="556"/>
        <end position="575"/>
    </location>
</feature>
<dbReference type="SUPFAM" id="SSF52540">
    <property type="entry name" value="P-loop containing nucleoside triphosphate hydrolases"/>
    <property type="match status" value="1"/>
</dbReference>
<sequence>MTGRIDNIVSGAALVAALDVPGEMALDGRRPILLDHHGHVFEIAAGHADIFAVDVRDGRSGLRHHLFRIERGGIIPDLSPLASSSPDGLRFIAVGAQDARVSVVPRADVAPEQAVRWIERLARFVAGPAPSWQMAELPGGDVAMTAGESRRGPMRGLLWLNVQRGALSLIGSGPACTAASPSLPLTAGLWVEAGAEGCVVSATDVAPAGGLVWPAVDQFHLSFVACVREILSRDSSSESERLVSRTGLAATQAVEAFDRLSGIIVRRFDHDALDASWSDRLAGACQIVGSAMRAPIVISGRVDGSAQDLAGLVAIAQSARLRLRQVLLRSNWWKLDAGPMVGWLAETAAPIALVFEPRRGYVMIDPLTKARRPVDRTIAAQIAPEAATFYPPLPSRTLTFTDLLRFSLRYARGSGLRIALSVVMIGLLSLVTPFVTNLLISSIIPRSELDQLGFCALALVLAGLSVAGVQVMQGFVMLRMEAMIDWRLQSAMIDRLLRLPTSIFREFTAGELVDRAMGIDAARRALTGHALRGMIAGLFCLFSLGLMLYYSLKLALVAVALTFVRAVAIIGTNLVRLHFESKHFNQQGKVSGFVLQLLTGVGKLRVSAATSRALAIWSKQFATQKQYFVSSQVAGNGLGAFETAFPTVATLIIYAYASYSSSALLTDIGTFFAFFSAFGQSMGSVGSWAAGVSEALIAIPPLLRLRPLIASPTEIPDDRKSPGELSGSVELARVSFRYLANGPLVLDNVTLKITPGEYVAVVGPSGSGKSSLFRLLLGFERPETGAVFYDGKSIETLDASALRRQLGVVLQNAKLANGNIYENICGGIRLPLDQAWEAARLAGIEDDIKAMPMGMLTQVAEGVSTLSGGQRQRIMIARAIARRPRILLFDEATSSLDNRSQAIVSDALENLNVTRIVIAHRLSTVQRADRIIVLVDGKIVETGTFAELNAASGMFAAFAQRQML</sequence>
<comment type="caution">
    <text evidence="12">The sequence shown here is derived from an EMBL/GenBank/DDBJ whole genome shotgun (WGS) entry which is preliminary data.</text>
</comment>
<dbReference type="RefSeq" id="WP_188100445.1">
    <property type="nucleotide sequence ID" value="NZ_JAANIH010000017.1"/>
</dbReference>
<evidence type="ECO:0000256" key="3">
    <source>
        <dbReference type="ARBA" id="ARBA00022692"/>
    </source>
</evidence>
<dbReference type="InterPro" id="IPR039421">
    <property type="entry name" value="Type_1_exporter"/>
</dbReference>
<comment type="similarity">
    <text evidence="2">Belongs to the ABC transporter superfamily.</text>
</comment>
<dbReference type="InterPro" id="IPR017871">
    <property type="entry name" value="ABC_transporter-like_CS"/>
</dbReference>
<evidence type="ECO:0000259" key="10">
    <source>
        <dbReference type="PROSITE" id="PS50893"/>
    </source>
</evidence>
<evidence type="ECO:0000256" key="2">
    <source>
        <dbReference type="ARBA" id="ARBA00005417"/>
    </source>
</evidence>
<keyword evidence="4" id="KW-0547">Nucleotide-binding</keyword>
<dbReference type="Pfam" id="PF00005">
    <property type="entry name" value="ABC_tran"/>
    <property type="match status" value="1"/>
</dbReference>
<dbReference type="PANTHER" id="PTHR24221:SF654">
    <property type="entry name" value="ATP-BINDING CASSETTE SUB-FAMILY B MEMBER 6"/>
    <property type="match status" value="1"/>
</dbReference>
<dbReference type="PANTHER" id="PTHR24221">
    <property type="entry name" value="ATP-BINDING CASSETTE SUB-FAMILY B"/>
    <property type="match status" value="1"/>
</dbReference>
<dbReference type="Gene3D" id="1.20.1560.10">
    <property type="entry name" value="ABC transporter type 1, transmembrane domain"/>
    <property type="match status" value="1"/>
</dbReference>
<dbReference type="EMBL" id="JAATTO010000029">
    <property type="protein sequence ID" value="MBC9980628.1"/>
    <property type="molecule type" value="Genomic_DNA"/>
</dbReference>
<evidence type="ECO:0000313" key="12">
    <source>
        <dbReference type="EMBL" id="MBC9980628.1"/>
    </source>
</evidence>
<keyword evidence="13" id="KW-1185">Reference proteome</keyword>
<dbReference type="InterPro" id="IPR027417">
    <property type="entry name" value="P-loop_NTPase"/>
</dbReference>
<evidence type="ECO:0000256" key="5">
    <source>
        <dbReference type="ARBA" id="ARBA00022840"/>
    </source>
</evidence>
<gene>
    <name evidence="12" type="ORF">HA482_20720</name>
</gene>
<evidence type="ECO:0000256" key="6">
    <source>
        <dbReference type="ARBA" id="ARBA00022989"/>
    </source>
</evidence>
<feature type="domain" description="ABC transporter" evidence="10">
    <location>
        <begin position="729"/>
        <end position="961"/>
    </location>
</feature>
<accession>A0ABR7U9T5</accession>
<dbReference type="InterPro" id="IPR003439">
    <property type="entry name" value="ABC_transporter-like_ATP-bd"/>
</dbReference>
<evidence type="ECO:0000256" key="8">
    <source>
        <dbReference type="ARBA" id="ARBA00024722"/>
    </source>
</evidence>
<keyword evidence="5" id="KW-0067">ATP-binding</keyword>
<evidence type="ECO:0000256" key="7">
    <source>
        <dbReference type="ARBA" id="ARBA00023136"/>
    </source>
</evidence>
<keyword evidence="3 9" id="KW-0812">Transmembrane</keyword>
<evidence type="ECO:0000259" key="11">
    <source>
        <dbReference type="PROSITE" id="PS50929"/>
    </source>
</evidence>
<evidence type="ECO:0000256" key="4">
    <source>
        <dbReference type="ARBA" id="ARBA00022741"/>
    </source>
</evidence>
<dbReference type="InterPro" id="IPR011527">
    <property type="entry name" value="ABC1_TM_dom"/>
</dbReference>
<evidence type="ECO:0000256" key="1">
    <source>
        <dbReference type="ARBA" id="ARBA00004651"/>
    </source>
</evidence>
<dbReference type="InterPro" id="IPR003593">
    <property type="entry name" value="AAA+_ATPase"/>
</dbReference>
<dbReference type="SUPFAM" id="SSF90123">
    <property type="entry name" value="ABC transporter transmembrane region"/>
    <property type="match status" value="1"/>
</dbReference>
<reference evidence="12 13" key="1">
    <citation type="journal article" date="2020" name="Arch. Microbiol.">
        <title>Bradyrhizobium campsiandrae sp. nov., a nitrogen-fixing bacterial strain isolated from a native leguminous tree from the Amazon adapted to flooded conditions.</title>
        <authorList>
            <person name="Cabral Michel D."/>
            <person name="Martins da Costa E."/>
            <person name="Azarias Guimaraes A."/>
            <person name="Soares de Carvalho T."/>
            <person name="Santos de Castro Caputo P."/>
            <person name="Willems A."/>
            <person name="de Souza Moreira F.M."/>
        </authorList>
    </citation>
    <scope>NUCLEOTIDE SEQUENCE [LARGE SCALE GENOMIC DNA]</scope>
    <source>
        <strain evidence="13">INPA 384B</strain>
    </source>
</reference>
<protein>
    <submittedName>
        <fullName evidence="12">NHLP bacteriocin export ABC transporter permease/ATPase subunit</fullName>
    </submittedName>
</protein>
<dbReference type="PROSITE" id="PS50929">
    <property type="entry name" value="ABC_TM1F"/>
    <property type="match status" value="1"/>
</dbReference>
<name>A0ABR7U9T5_9BRAD</name>
<keyword evidence="7 9" id="KW-0472">Membrane</keyword>
<keyword evidence="6 9" id="KW-1133">Transmembrane helix</keyword>